<dbReference type="SUPFAM" id="SSF49785">
    <property type="entry name" value="Galactose-binding domain-like"/>
    <property type="match status" value="1"/>
</dbReference>
<dbReference type="Gene3D" id="2.80.10.50">
    <property type="match status" value="1"/>
</dbReference>
<dbReference type="eggNOG" id="ENOG502SFHU">
    <property type="taxonomic scope" value="Eukaryota"/>
</dbReference>
<dbReference type="KEGG" id="mbr:MONBRDRAFT_27796"/>
<dbReference type="SUPFAM" id="SSF51445">
    <property type="entry name" value="(Trans)glycosidases"/>
    <property type="match status" value="1"/>
</dbReference>
<dbReference type="SUPFAM" id="SSF110221">
    <property type="entry name" value="AbfB domain"/>
    <property type="match status" value="1"/>
</dbReference>
<dbReference type="PANTHER" id="PTHR31776">
    <property type="entry name" value="ALPHA-L-ARABINOFURANOSIDASE 1"/>
    <property type="match status" value="1"/>
</dbReference>
<dbReference type="Gene3D" id="2.60.120.260">
    <property type="entry name" value="Galactose-binding domain-like"/>
    <property type="match status" value="1"/>
</dbReference>
<dbReference type="RefSeq" id="XP_001748207.1">
    <property type="nucleotide sequence ID" value="XM_001748155.1"/>
</dbReference>
<dbReference type="Gene3D" id="3.20.20.80">
    <property type="entry name" value="Glycosidases"/>
    <property type="match status" value="1"/>
</dbReference>
<dbReference type="Proteomes" id="UP000001357">
    <property type="component" value="Unassembled WGS sequence"/>
</dbReference>
<dbReference type="GO" id="GO:0046373">
    <property type="term" value="P:L-arabinose metabolic process"/>
    <property type="evidence" value="ECO:0007669"/>
    <property type="project" value="InterPro"/>
</dbReference>
<dbReference type="InterPro" id="IPR036195">
    <property type="entry name" value="AbfB_ABD_sf"/>
</dbReference>
<dbReference type="GO" id="GO:0046556">
    <property type="term" value="F:alpha-L-arabinofuranosidase activity"/>
    <property type="evidence" value="ECO:0007669"/>
    <property type="project" value="InterPro"/>
</dbReference>
<dbReference type="EMBL" id="CH991562">
    <property type="protein sequence ID" value="EDQ86968.1"/>
    <property type="molecule type" value="Genomic_DNA"/>
</dbReference>
<dbReference type="InterPro" id="IPR051563">
    <property type="entry name" value="Glycosyl_Hydrolase_51"/>
</dbReference>
<reference evidence="3 4" key="1">
    <citation type="journal article" date="2008" name="Nature">
        <title>The genome of the choanoflagellate Monosiga brevicollis and the origin of metazoans.</title>
        <authorList>
            <consortium name="JGI Sequencing"/>
            <person name="King N."/>
            <person name="Westbrook M.J."/>
            <person name="Young S.L."/>
            <person name="Kuo A."/>
            <person name="Abedin M."/>
            <person name="Chapman J."/>
            <person name="Fairclough S."/>
            <person name="Hellsten U."/>
            <person name="Isogai Y."/>
            <person name="Letunic I."/>
            <person name="Marr M."/>
            <person name="Pincus D."/>
            <person name="Putnam N."/>
            <person name="Rokas A."/>
            <person name="Wright K.J."/>
            <person name="Zuzow R."/>
            <person name="Dirks W."/>
            <person name="Good M."/>
            <person name="Goodstein D."/>
            <person name="Lemons D."/>
            <person name="Li W."/>
            <person name="Lyons J.B."/>
            <person name="Morris A."/>
            <person name="Nichols S."/>
            <person name="Richter D.J."/>
            <person name="Salamov A."/>
            <person name="Bork P."/>
            <person name="Lim W.A."/>
            <person name="Manning G."/>
            <person name="Miller W.T."/>
            <person name="McGinnis W."/>
            <person name="Shapiro H."/>
            <person name="Tjian R."/>
            <person name="Grigoriev I.V."/>
            <person name="Rokhsar D."/>
        </authorList>
    </citation>
    <scope>NUCLEOTIDE SEQUENCE [LARGE SCALE GENOMIC DNA]</scope>
    <source>
        <strain evidence="4">MX1 / ATCC 50154</strain>
    </source>
</reference>
<dbReference type="InterPro" id="IPR055235">
    <property type="entry name" value="ASD1_cat"/>
</dbReference>
<feature type="domain" description="Alpha-L-arabinofuranosidase 1 catalytic" evidence="2">
    <location>
        <begin position="486"/>
        <end position="594"/>
    </location>
</feature>
<dbReference type="InterPro" id="IPR017853">
    <property type="entry name" value="GH"/>
</dbReference>
<dbReference type="GO" id="GO:0016787">
    <property type="term" value="F:hydrolase activity"/>
    <property type="evidence" value="ECO:0000318"/>
    <property type="project" value="GO_Central"/>
</dbReference>
<feature type="signal peptide" evidence="1">
    <location>
        <begin position="1"/>
        <end position="22"/>
    </location>
</feature>
<dbReference type="InParanoid" id="A9V6C4"/>
<dbReference type="InterPro" id="IPR008979">
    <property type="entry name" value="Galactose-bd-like_sf"/>
</dbReference>
<dbReference type="PANTHER" id="PTHR31776:SF0">
    <property type="entry name" value="ALPHA-L-ARABINOFURANOSIDASE 1"/>
    <property type="match status" value="1"/>
</dbReference>
<evidence type="ECO:0000256" key="1">
    <source>
        <dbReference type="SAM" id="SignalP"/>
    </source>
</evidence>
<keyword evidence="1" id="KW-0732">Signal</keyword>
<dbReference type="InterPro" id="IPR013780">
    <property type="entry name" value="Glyco_hydro_b"/>
</dbReference>
<dbReference type="Pfam" id="PF22848">
    <property type="entry name" value="ASD1_dom"/>
    <property type="match status" value="1"/>
</dbReference>
<accession>A9V6C4</accession>
<dbReference type="GeneID" id="5893455"/>
<organism evidence="3 4">
    <name type="scientific">Monosiga brevicollis</name>
    <name type="common">Choanoflagellate</name>
    <dbReference type="NCBI Taxonomy" id="81824"/>
    <lineage>
        <taxon>Eukaryota</taxon>
        <taxon>Choanoflagellata</taxon>
        <taxon>Craspedida</taxon>
        <taxon>Salpingoecidae</taxon>
        <taxon>Monosiga</taxon>
    </lineage>
</organism>
<evidence type="ECO:0000313" key="4">
    <source>
        <dbReference type="Proteomes" id="UP000001357"/>
    </source>
</evidence>
<dbReference type="Gene3D" id="2.60.40.1180">
    <property type="entry name" value="Golgi alpha-mannosidase II"/>
    <property type="match status" value="1"/>
</dbReference>
<evidence type="ECO:0000313" key="3">
    <source>
        <dbReference type="EMBL" id="EDQ86968.1"/>
    </source>
</evidence>
<sequence length="860" mass="93880">MARMLIGLAIALIAIEAPSAAAEVPQGYFYVALNSNNNLCVPSNDPNLVLSHPPATPYPHFYLKTLRLLRHCDFEAFVCNDDHTDDFHWHLAPALNGNADAVSIESYNYPGYYLALSEQPNRLGVITHPDPSAASFVVKAGGANNQYSFLTGDGTQVVGIDHQLQGGCASKYALPESDVVLLNASQASSDATTWLLKPMPLPAPGNITVDFTNTTKQINPLFLHTRTHSLTRSSKRIDILVPSGLRRAFFSQLLYGESFETNLPENSAWTSTFFGLTHSNVSFDDSSNPFHGRNSLRIDVASGSGFAGASNRALGNEGLYLEAGKTYEGFFFARTDGKPINVSILLQNYLENNVLGYTSVLVSGSTWQRYNYTIVAQLGAACHDGTHAEGVNCGKMGPESHVCVQCEGQFSIGLEMPGSVNIDYVVLQPGAWGRYADLPVHRCINLPSPLASHLFFLLDAIAAKLSCFSRSAFRRSAKGRLREDSSYYFWKNWRGPAWERPSVGATWGDELIGGWGPFEMIDMCMAAGIEPIMTTTAQASDPGCCAADDMADLVEYCWGDNTTTWGKQREADGHPEPYRVHFFELGNEQYNSFYPDQVAAMEARAKTVGKGGELYYMFPWNSWLNDTQAAQVEQLGLKDHVVNDIHIGAGGAVETALSEFEARPQYSWGAVNAETNAGTHDLLRALDEAADLNDWFSCAEPNCQRLKFRTASFCNERSGHYDNFDQGITFFLPNMTWIQPPGYVHQIINQTFMGSAVNVQAQLPTEASVSAQVSADGKEGVLRFTNRASVPITMNIDFVQGKPAATVKQTILRAGLNGETANAPSNPTAVSPDTTQVSIVWDEGVTLAPLSYTVLVVSLS</sequence>
<proteinExistence type="predicted"/>
<name>A9V6C4_MONBE</name>
<dbReference type="AlphaFoldDB" id="A9V6C4"/>
<evidence type="ECO:0000259" key="2">
    <source>
        <dbReference type="Pfam" id="PF22848"/>
    </source>
</evidence>
<feature type="chain" id="PRO_5002745325" description="Alpha-L-arabinofuranosidase 1 catalytic domain-containing protein" evidence="1">
    <location>
        <begin position="23"/>
        <end position="860"/>
    </location>
</feature>
<protein>
    <recommendedName>
        <fullName evidence="2">Alpha-L-arabinofuranosidase 1 catalytic domain-containing protein</fullName>
    </recommendedName>
</protein>
<gene>
    <name evidence="3" type="ORF">MONBRDRAFT_27796</name>
</gene>
<keyword evidence="4" id="KW-1185">Reference proteome</keyword>